<comment type="caution">
    <text evidence="1">The sequence shown here is derived from an EMBL/GenBank/DDBJ whole genome shotgun (WGS) entry which is preliminary data.</text>
</comment>
<dbReference type="Proteomes" id="UP000499080">
    <property type="component" value="Unassembled WGS sequence"/>
</dbReference>
<evidence type="ECO:0000313" key="1">
    <source>
        <dbReference type="EMBL" id="GBM61662.1"/>
    </source>
</evidence>
<proteinExistence type="predicted"/>
<gene>
    <name evidence="1" type="ORF">AVEN_133450_1</name>
</gene>
<evidence type="ECO:0000313" key="2">
    <source>
        <dbReference type="Proteomes" id="UP000499080"/>
    </source>
</evidence>
<dbReference type="EMBL" id="BGPR01001778">
    <property type="protein sequence ID" value="GBM61662.1"/>
    <property type="molecule type" value="Genomic_DNA"/>
</dbReference>
<accession>A0A4Y2H5T8</accession>
<reference evidence="1 2" key="1">
    <citation type="journal article" date="2019" name="Sci. Rep.">
        <title>Orb-weaving spider Araneus ventricosus genome elucidates the spidroin gene catalogue.</title>
        <authorList>
            <person name="Kono N."/>
            <person name="Nakamura H."/>
            <person name="Ohtoshi R."/>
            <person name="Moran D.A.P."/>
            <person name="Shinohara A."/>
            <person name="Yoshida Y."/>
            <person name="Fujiwara M."/>
            <person name="Mori M."/>
            <person name="Tomita M."/>
            <person name="Arakawa K."/>
        </authorList>
    </citation>
    <scope>NUCLEOTIDE SEQUENCE [LARGE SCALE GENOMIC DNA]</scope>
</reference>
<keyword evidence="2" id="KW-1185">Reference proteome</keyword>
<name>A0A4Y2H5T8_ARAVE</name>
<organism evidence="1 2">
    <name type="scientific">Araneus ventricosus</name>
    <name type="common">Orbweaver spider</name>
    <name type="synonym">Epeira ventricosa</name>
    <dbReference type="NCBI Taxonomy" id="182803"/>
    <lineage>
        <taxon>Eukaryota</taxon>
        <taxon>Metazoa</taxon>
        <taxon>Ecdysozoa</taxon>
        <taxon>Arthropoda</taxon>
        <taxon>Chelicerata</taxon>
        <taxon>Arachnida</taxon>
        <taxon>Araneae</taxon>
        <taxon>Araneomorphae</taxon>
        <taxon>Entelegynae</taxon>
        <taxon>Araneoidea</taxon>
        <taxon>Araneidae</taxon>
        <taxon>Araneus</taxon>
    </lineage>
</organism>
<dbReference type="AlphaFoldDB" id="A0A4Y2H5T8"/>
<protein>
    <submittedName>
        <fullName evidence="1">Uncharacterized protein</fullName>
    </submittedName>
</protein>
<sequence length="101" mass="11907">MATTLCPSKHAIYVYDTLCIQTCDLWLRHFAHPNMRPMATTLCPSKHAVYGYDILSIQTCGHKYDKNIQTDPLSYRFSSRKCDWSRQCRLNFWSPNKSWEI</sequence>